<keyword evidence="4" id="KW-1185">Reference proteome</keyword>
<dbReference type="AlphaFoldDB" id="A0A914DAZ2"/>
<evidence type="ECO:0000259" key="3">
    <source>
        <dbReference type="Pfam" id="PF00685"/>
    </source>
</evidence>
<dbReference type="Gene3D" id="3.40.50.300">
    <property type="entry name" value="P-loop containing nucleotide triphosphate hydrolases"/>
    <property type="match status" value="1"/>
</dbReference>
<dbReference type="Pfam" id="PF00685">
    <property type="entry name" value="Sulfotransfer_1"/>
    <property type="match status" value="1"/>
</dbReference>
<name>A0A914DAZ2_9BILA</name>
<evidence type="ECO:0000256" key="2">
    <source>
        <dbReference type="ARBA" id="ARBA00022679"/>
    </source>
</evidence>
<evidence type="ECO:0000313" key="4">
    <source>
        <dbReference type="Proteomes" id="UP000887540"/>
    </source>
</evidence>
<evidence type="ECO:0000256" key="1">
    <source>
        <dbReference type="ARBA" id="ARBA00005771"/>
    </source>
</evidence>
<dbReference type="GO" id="GO:0008146">
    <property type="term" value="F:sulfotransferase activity"/>
    <property type="evidence" value="ECO:0007669"/>
    <property type="project" value="InterPro"/>
</dbReference>
<proteinExistence type="inferred from homology"/>
<dbReference type="InterPro" id="IPR000863">
    <property type="entry name" value="Sulfotransferase_dom"/>
</dbReference>
<dbReference type="Proteomes" id="UP000887540">
    <property type="component" value="Unplaced"/>
</dbReference>
<keyword evidence="2" id="KW-0808">Transferase</keyword>
<organism evidence="4 5">
    <name type="scientific">Acrobeloides nanus</name>
    <dbReference type="NCBI Taxonomy" id="290746"/>
    <lineage>
        <taxon>Eukaryota</taxon>
        <taxon>Metazoa</taxon>
        <taxon>Ecdysozoa</taxon>
        <taxon>Nematoda</taxon>
        <taxon>Chromadorea</taxon>
        <taxon>Rhabditida</taxon>
        <taxon>Tylenchina</taxon>
        <taxon>Cephalobomorpha</taxon>
        <taxon>Cephaloboidea</taxon>
        <taxon>Cephalobidae</taxon>
        <taxon>Acrobeloides</taxon>
    </lineage>
</organism>
<reference evidence="5" key="1">
    <citation type="submission" date="2022-11" db="UniProtKB">
        <authorList>
            <consortium name="WormBaseParasite"/>
        </authorList>
    </citation>
    <scope>IDENTIFICATION</scope>
</reference>
<dbReference type="PANTHER" id="PTHR11783">
    <property type="entry name" value="SULFOTRANSFERASE SULT"/>
    <property type="match status" value="1"/>
</dbReference>
<sequence length="425" mass="48332">MPEVPNLLLRALSLTDVDLPSVSNLDLFISPPCTPVTPRPPVLQHPMTPSTPKAPIFGADEANVFQPEGHPKQSIIDGEIWPPIFKPEFVRSAKTMVPRETDAFVCTYPKCGTTWIQHICSQLMSNDYGPDVGKVSELCMTSPMIERMGAKYSDNLTSPRLLKTHFAYYNCPKSSKAKYIFAVRNPKDCLTSYYFHNRNFKIYDWANGDFNTFFELFAAGQLGFGDYFDHLLSWLPRIYDDNVLFLKYEDMVEDLESAVVKIGNFLGGRAKEMVNDPEILARVVLESKIDAMKKNQTRWFPSSNLRKETFIRKGGSRDWKNYFTKEQSDRLDAIIRTRLAGTEAEHWWKYEMSWEDIPEIILPEDDDTESLPSVSRRASISSISSSSGYNSDDRRSSLISSLSISTGYGSLWSQIQAAQSSRQIN</sequence>
<feature type="domain" description="Sulfotransferase" evidence="3">
    <location>
        <begin position="101"/>
        <end position="342"/>
    </location>
</feature>
<accession>A0A914DAZ2</accession>
<dbReference type="WBParaSite" id="ACRNAN_scaffold226.g23054.t1">
    <property type="protein sequence ID" value="ACRNAN_scaffold226.g23054.t1"/>
    <property type="gene ID" value="ACRNAN_scaffold226.g23054"/>
</dbReference>
<protein>
    <submittedName>
        <fullName evidence="5">Sulfotransferase domain-containing protein</fullName>
    </submittedName>
</protein>
<dbReference type="SUPFAM" id="SSF52540">
    <property type="entry name" value="P-loop containing nucleoside triphosphate hydrolases"/>
    <property type="match status" value="1"/>
</dbReference>
<dbReference type="InterPro" id="IPR027417">
    <property type="entry name" value="P-loop_NTPase"/>
</dbReference>
<evidence type="ECO:0000313" key="5">
    <source>
        <dbReference type="WBParaSite" id="ACRNAN_scaffold226.g23054.t1"/>
    </source>
</evidence>
<comment type="similarity">
    <text evidence="1">Belongs to the sulfotransferase 1 family.</text>
</comment>